<dbReference type="AlphaFoldDB" id="A0A1D6DZV9"/>
<dbReference type="GO" id="GO:0046872">
    <property type="term" value="F:metal ion binding"/>
    <property type="evidence" value="ECO:0007669"/>
    <property type="project" value="UniProtKB-KW"/>
</dbReference>
<dbReference type="InterPro" id="IPR008930">
    <property type="entry name" value="Terpenoid_cyclase/PrenylTrfase"/>
</dbReference>
<keyword evidence="2" id="KW-0460">Magnesium</keyword>
<evidence type="ECO:0000256" key="1">
    <source>
        <dbReference type="ARBA" id="ARBA00001946"/>
    </source>
</evidence>
<dbReference type="PANTHER" id="PTHR31739:SF3">
    <property type="entry name" value="ENT-KAUR-16-ENE SYNTHASE, CHLOROPLASTIC"/>
    <property type="match status" value="1"/>
</dbReference>
<proteinExistence type="predicted"/>
<dbReference type="PANTHER" id="PTHR31739">
    <property type="entry name" value="ENT-COPALYL DIPHOSPHATE SYNTHASE, CHLOROPLASTIC"/>
    <property type="match status" value="1"/>
</dbReference>
<comment type="cofactor">
    <cofactor evidence="1">
        <name>Mg(2+)</name>
        <dbReference type="ChEBI" id="CHEBI:18420"/>
    </cofactor>
</comment>
<protein>
    <submittedName>
        <fullName evidence="4">Kaurene synthase3</fullName>
    </submittedName>
</protein>
<name>A0A1D6DZV9_MAIZE</name>
<dbReference type="GO" id="GO:0016114">
    <property type="term" value="P:terpenoid biosynthetic process"/>
    <property type="evidence" value="ECO:0007669"/>
    <property type="project" value="InterPro"/>
</dbReference>
<dbReference type="SUPFAM" id="SSF48239">
    <property type="entry name" value="Terpenoid cyclases/Protein prenyltransferases"/>
    <property type="match status" value="1"/>
</dbReference>
<gene>
    <name evidence="4" type="ORF">ZEAMMB73_Zm00001d002349</name>
</gene>
<evidence type="ECO:0000256" key="2">
    <source>
        <dbReference type="ARBA" id="ARBA00022842"/>
    </source>
</evidence>
<dbReference type="InterPro" id="IPR050148">
    <property type="entry name" value="Terpene_synthase-like"/>
</dbReference>
<evidence type="ECO:0000313" key="4">
    <source>
        <dbReference type="EMBL" id="ONM14040.1"/>
    </source>
</evidence>
<dbReference type="Gene3D" id="1.50.10.160">
    <property type="match status" value="1"/>
</dbReference>
<organism evidence="4">
    <name type="scientific">Zea mays</name>
    <name type="common">Maize</name>
    <dbReference type="NCBI Taxonomy" id="4577"/>
    <lineage>
        <taxon>Eukaryota</taxon>
        <taxon>Viridiplantae</taxon>
        <taxon>Streptophyta</taxon>
        <taxon>Embryophyta</taxon>
        <taxon>Tracheophyta</taxon>
        <taxon>Spermatophyta</taxon>
        <taxon>Magnoliopsida</taxon>
        <taxon>Liliopsida</taxon>
        <taxon>Poales</taxon>
        <taxon>Poaceae</taxon>
        <taxon>PACMAD clade</taxon>
        <taxon>Panicoideae</taxon>
        <taxon>Andropogonodae</taxon>
        <taxon>Andropogoneae</taxon>
        <taxon>Tripsacinae</taxon>
        <taxon>Zea</taxon>
    </lineage>
</organism>
<sequence>MPDVMAAALTGFSPRGVIPSRGRASLPGVARAYAERRLVAENTSLPNMHKEQLETIIRNQLRKPQLPPSSYDTAWVSMVPVRGSHQTPRFPQCVEWILQNQQDDGSWGVSQSDSSVSKDVLLSTLACVLALKRWNVGRENIWRGLHFIGRNFSVAMDEQFTSPIGFNFTFPGLLSLGIDMGLEFPVRQIDVCGILHRREMELKRFVTDLSWHEKPSSISLVFACQGELLSYEQIYPSFSLFFLFLKNKGICINLSDNHSLLERSACDGCSH</sequence>
<reference evidence="4" key="1">
    <citation type="submission" date="2015-12" db="EMBL/GenBank/DDBJ databases">
        <title>Update maize B73 reference genome by single molecule sequencing technologies.</title>
        <authorList>
            <consortium name="Maize Genome Sequencing Project"/>
            <person name="Ware D."/>
        </authorList>
    </citation>
    <scope>NUCLEOTIDE SEQUENCE [LARGE SCALE GENOMIC DNA]</scope>
    <source>
        <tissue evidence="4">Seedling</tissue>
    </source>
</reference>
<evidence type="ECO:0000256" key="3">
    <source>
        <dbReference type="ARBA" id="ARBA00023239"/>
    </source>
</evidence>
<accession>A0A1D6DZV9</accession>
<dbReference type="GO" id="GO:0010333">
    <property type="term" value="F:terpene synthase activity"/>
    <property type="evidence" value="ECO:0007669"/>
    <property type="project" value="InterPro"/>
</dbReference>
<dbReference type="ExpressionAtlas" id="A0A1D6DZV9">
    <property type="expression patterns" value="baseline and differential"/>
</dbReference>
<keyword evidence="3" id="KW-0456">Lyase</keyword>
<dbReference type="EMBL" id="CM007648">
    <property type="protein sequence ID" value="ONM14040.1"/>
    <property type="molecule type" value="Genomic_DNA"/>
</dbReference>